<dbReference type="OrthoDB" id="234406at2157"/>
<evidence type="ECO:0000313" key="1">
    <source>
        <dbReference type="EMBL" id="GGK72680.1"/>
    </source>
</evidence>
<dbReference type="AlphaFoldDB" id="A0A830F1L3"/>
<comment type="caution">
    <text evidence="1">The sequence shown here is derived from an EMBL/GenBank/DDBJ whole genome shotgun (WGS) entry which is preliminary data.</text>
</comment>
<reference evidence="1" key="2">
    <citation type="submission" date="2020-09" db="EMBL/GenBank/DDBJ databases">
        <authorList>
            <person name="Sun Q."/>
            <person name="Ohkuma M."/>
        </authorList>
    </citation>
    <scope>NUCLEOTIDE SEQUENCE</scope>
    <source>
        <strain evidence="1">JCM 19018</strain>
    </source>
</reference>
<reference evidence="1" key="1">
    <citation type="journal article" date="2014" name="Int. J. Syst. Evol. Microbiol.">
        <title>Complete genome sequence of Corynebacterium casei LMG S-19264T (=DSM 44701T), isolated from a smear-ripened cheese.</title>
        <authorList>
            <consortium name="US DOE Joint Genome Institute (JGI-PGF)"/>
            <person name="Walter F."/>
            <person name="Albersmeier A."/>
            <person name="Kalinowski J."/>
            <person name="Ruckert C."/>
        </authorList>
    </citation>
    <scope>NUCLEOTIDE SEQUENCE</scope>
    <source>
        <strain evidence="1">JCM 19018</strain>
    </source>
</reference>
<organism evidence="1 2">
    <name type="scientific">Haloarcula sebkhae</name>
    <dbReference type="NCBI Taxonomy" id="932660"/>
    <lineage>
        <taxon>Archaea</taxon>
        <taxon>Methanobacteriati</taxon>
        <taxon>Methanobacteriota</taxon>
        <taxon>Stenosarchaea group</taxon>
        <taxon>Halobacteria</taxon>
        <taxon>Halobacteriales</taxon>
        <taxon>Haloarculaceae</taxon>
        <taxon>Haloarcula</taxon>
    </lineage>
</organism>
<name>A0A830F1L3_9EURY</name>
<accession>A0A830F1L3</accession>
<dbReference type="RefSeq" id="WP_188978539.1">
    <property type="nucleotide sequence ID" value="NZ_BMPD01000004.1"/>
</dbReference>
<evidence type="ECO:0000313" key="2">
    <source>
        <dbReference type="Proteomes" id="UP000614221"/>
    </source>
</evidence>
<protein>
    <submittedName>
        <fullName evidence="1">Uncharacterized protein</fullName>
    </submittedName>
</protein>
<gene>
    <name evidence="1" type="ORF">GCM10009067_26170</name>
</gene>
<dbReference type="EMBL" id="BMPD01000004">
    <property type="protein sequence ID" value="GGK72680.1"/>
    <property type="molecule type" value="Genomic_DNA"/>
</dbReference>
<sequence length="128" mass="14185">MVETAEARQVSRVAFSLLFPELGFDVAANGTYPSEDSLEVPTRIAFGNEFANAGAKAYQLACGDDVDVRAGPRNPLARALVYHFRGLDTEAIELIVDCLRDAMFNEAACNRRFTRPLNVLIDIHHHFC</sequence>
<dbReference type="Proteomes" id="UP000614221">
    <property type="component" value="Unassembled WGS sequence"/>
</dbReference>
<proteinExistence type="predicted"/>